<evidence type="ECO:0000259" key="1">
    <source>
        <dbReference type="Pfam" id="PF07819"/>
    </source>
</evidence>
<dbReference type="EMBL" id="AP018227">
    <property type="protein sequence ID" value="BAY85835.1"/>
    <property type="molecule type" value="Genomic_DNA"/>
</dbReference>
<organism evidence="2 3">
    <name type="scientific">Calothrix parasitica NIES-267</name>
    <dbReference type="NCBI Taxonomy" id="1973488"/>
    <lineage>
        <taxon>Bacteria</taxon>
        <taxon>Bacillati</taxon>
        <taxon>Cyanobacteriota</taxon>
        <taxon>Cyanophyceae</taxon>
        <taxon>Nostocales</taxon>
        <taxon>Calotrichaceae</taxon>
        <taxon>Calothrix</taxon>
    </lineage>
</organism>
<keyword evidence="3" id="KW-1185">Reference proteome</keyword>
<dbReference type="Pfam" id="PF07819">
    <property type="entry name" value="PGAP1"/>
    <property type="match status" value="1"/>
</dbReference>
<dbReference type="SUPFAM" id="SSF53474">
    <property type="entry name" value="alpha/beta-Hydrolases"/>
    <property type="match status" value="1"/>
</dbReference>
<dbReference type="PANTHER" id="PTHR47909:SF2">
    <property type="entry name" value="GPI INOSITOL-DEACYLASE"/>
    <property type="match status" value="1"/>
</dbReference>
<reference evidence="2 3" key="1">
    <citation type="submission" date="2017-06" db="EMBL/GenBank/DDBJ databases">
        <title>Genome sequencing of cyanobaciteial culture collection at National Institute for Environmental Studies (NIES).</title>
        <authorList>
            <person name="Hirose Y."/>
            <person name="Shimura Y."/>
            <person name="Fujisawa T."/>
            <person name="Nakamura Y."/>
            <person name="Kawachi M."/>
        </authorList>
    </citation>
    <scope>NUCLEOTIDE SEQUENCE [LARGE SCALE GENOMIC DNA]</scope>
    <source>
        <strain evidence="2 3">NIES-267</strain>
    </source>
</reference>
<dbReference type="AlphaFoldDB" id="A0A1Z4LX55"/>
<dbReference type="InterPro" id="IPR012908">
    <property type="entry name" value="PGAP1-ab_dom-like"/>
</dbReference>
<sequence length="230" mass="25545">MPLPTVILPGFLESADAYRSLEESLQNLGFPTVTVPLQRRDWIATLGGRPVNPILKHLDSTVEHILRQKDASQINLIGHSAGGWISRIYLGEVAYGKANLNLSTWKAHPKVATLVTLGTPHISSERWTRSSLDFVNNNYPGAFYKNVNYVCVAGKTIFGKRKLGNWLAYNSYKQTCGEGNTWGDGITPIKAAHLEGARNLVIENVMHSPRSPKPWYGSQQSLSIWSQYLA</sequence>
<dbReference type="Gene3D" id="3.40.50.1820">
    <property type="entry name" value="alpha/beta hydrolase"/>
    <property type="match status" value="1"/>
</dbReference>
<dbReference type="Proteomes" id="UP000218418">
    <property type="component" value="Chromosome"/>
</dbReference>
<dbReference type="PANTHER" id="PTHR47909">
    <property type="entry name" value="ALPHA/BETA-HYDROLASES SUPERFAMILY PROTEIN"/>
    <property type="match status" value="1"/>
</dbReference>
<evidence type="ECO:0000313" key="3">
    <source>
        <dbReference type="Proteomes" id="UP000218418"/>
    </source>
</evidence>
<proteinExistence type="predicted"/>
<name>A0A1Z4LX55_9CYAN</name>
<gene>
    <name evidence="2" type="ORF">NIES267_53410</name>
</gene>
<dbReference type="InterPro" id="IPR029058">
    <property type="entry name" value="AB_hydrolase_fold"/>
</dbReference>
<accession>A0A1Z4LX55</accession>
<feature type="domain" description="GPI inositol-deacylase PGAP1-like alpha/beta" evidence="1">
    <location>
        <begin position="52"/>
        <end position="126"/>
    </location>
</feature>
<dbReference type="OrthoDB" id="452945at2"/>
<dbReference type="GO" id="GO:0016788">
    <property type="term" value="F:hydrolase activity, acting on ester bonds"/>
    <property type="evidence" value="ECO:0007669"/>
    <property type="project" value="InterPro"/>
</dbReference>
<evidence type="ECO:0000313" key="2">
    <source>
        <dbReference type="EMBL" id="BAY85835.1"/>
    </source>
</evidence>
<protein>
    <recommendedName>
        <fullName evidence="1">GPI inositol-deacylase PGAP1-like alpha/beta domain-containing protein</fullName>
    </recommendedName>
</protein>